<dbReference type="STRING" id="1839936.SBU_001208"/>
<feature type="domain" description="Tetrapyrrole methylase" evidence="4">
    <location>
        <begin position="1"/>
        <end position="140"/>
    </location>
</feature>
<dbReference type="Gene3D" id="3.40.1010.10">
    <property type="entry name" value="Cobalt-precorrin-4 Transmethylase, Domain 1"/>
    <property type="match status" value="1"/>
</dbReference>
<reference evidence="5" key="1">
    <citation type="submission" date="2016-05" db="EMBL/GenBank/DDBJ databases">
        <title>Microbial consortia oxidize butane by reversing methanogenesis.</title>
        <authorList>
            <person name="Laso-Perez R."/>
            <person name="Richter M."/>
            <person name="Wegener G."/>
            <person name="Musat F."/>
        </authorList>
    </citation>
    <scope>NUCLEOTIDE SEQUENCE [LARGE SCALE GENOMIC DNA]</scope>
    <source>
        <strain evidence="5">BOX1</strain>
    </source>
</reference>
<gene>
    <name evidence="5" type="ORF">SBU_001208</name>
</gene>
<keyword evidence="2" id="KW-0169">Cobalamin biosynthesis</keyword>
<dbReference type="InterPro" id="IPR014777">
    <property type="entry name" value="4pyrrole_Mease_sub1"/>
</dbReference>
<comment type="pathway">
    <text evidence="1">Cofactor biosynthesis; adenosylcobalamin biosynthesis.</text>
</comment>
<protein>
    <submittedName>
        <fullName evidence="5">Cobalt-precorrin-2 C(20)-methyltransferase</fullName>
    </submittedName>
</protein>
<evidence type="ECO:0000313" key="5">
    <source>
        <dbReference type="EMBL" id="OFV65799.1"/>
    </source>
</evidence>
<accession>A0A1F2P3F9</accession>
<sequence>MLVGVGLGPGSPDLLTLRAVEVLKESKKVYVPGRLAYELVKPYKDAIILDFPMIHNKRELERIWEENARIVGEDARYGLVSFALIGDPNFFSTFTHLKRKIRELYPEVEITTIPGVSSITAFASCAGIEIDSSFEVSDGSDTRIKIILKARRPREIVEGLKKEGYSRFILFERIFSEDERITDVIPERGDYLSILYARRE</sequence>
<dbReference type="InterPro" id="IPR003043">
    <property type="entry name" value="Uropor_MeTrfase_CS"/>
</dbReference>
<evidence type="ECO:0000256" key="1">
    <source>
        <dbReference type="ARBA" id="ARBA00004953"/>
    </source>
</evidence>
<comment type="caution">
    <text evidence="5">The sequence shown here is derived from an EMBL/GenBank/DDBJ whole genome shotgun (WGS) entry which is preliminary data.</text>
</comment>
<dbReference type="GO" id="GO:0030788">
    <property type="term" value="F:precorrin-2 C20-methyltransferase activity"/>
    <property type="evidence" value="ECO:0007669"/>
    <property type="project" value="InterPro"/>
</dbReference>
<evidence type="ECO:0000256" key="3">
    <source>
        <dbReference type="PIRNR" id="PIRNR036427"/>
    </source>
</evidence>
<dbReference type="GO" id="GO:0009236">
    <property type="term" value="P:cobalamin biosynthetic process"/>
    <property type="evidence" value="ECO:0007669"/>
    <property type="project" value="UniProtKB-UniRule"/>
</dbReference>
<dbReference type="SUPFAM" id="SSF53790">
    <property type="entry name" value="Tetrapyrrole methylase"/>
    <property type="match status" value="1"/>
</dbReference>
<evidence type="ECO:0000256" key="2">
    <source>
        <dbReference type="ARBA" id="ARBA00022573"/>
    </source>
</evidence>
<comment type="similarity">
    <text evidence="3">Belongs to the precorrin methyltransferase family.</text>
</comment>
<evidence type="ECO:0000313" key="6">
    <source>
        <dbReference type="Proteomes" id="UP000185779"/>
    </source>
</evidence>
<organism evidence="5 6">
    <name type="scientific">Candidatus Syntropharchaeum butanivorans</name>
    <dbReference type="NCBI Taxonomy" id="1839936"/>
    <lineage>
        <taxon>Archaea</taxon>
        <taxon>Methanobacteriati</taxon>
        <taxon>Methanobacteriota</taxon>
        <taxon>Stenosarchaea group</taxon>
        <taxon>Methanomicrobia</taxon>
        <taxon>Methanosarcinales</taxon>
        <taxon>ANME-2 cluster</taxon>
        <taxon>Candidatus Syntropharchaeum</taxon>
    </lineage>
</organism>
<dbReference type="NCBIfam" id="NF004060">
    <property type="entry name" value="PRK05576.1-3"/>
    <property type="match status" value="1"/>
</dbReference>
<dbReference type="CDD" id="cd11645">
    <property type="entry name" value="Precorrin_2_C20_MT"/>
    <property type="match status" value="1"/>
</dbReference>
<dbReference type="GO" id="GO:0032259">
    <property type="term" value="P:methylation"/>
    <property type="evidence" value="ECO:0007669"/>
    <property type="project" value="UniProtKB-KW"/>
</dbReference>
<evidence type="ECO:0000259" key="4">
    <source>
        <dbReference type="Pfam" id="PF00590"/>
    </source>
</evidence>
<dbReference type="AlphaFoldDB" id="A0A1F2P3F9"/>
<keyword evidence="6" id="KW-1185">Reference proteome</keyword>
<name>A0A1F2P3F9_9EURY</name>
<dbReference type="PATRIC" id="fig|1839936.3.peg.1223"/>
<dbReference type="PROSITE" id="PS00839">
    <property type="entry name" value="SUMT_1"/>
    <property type="match status" value="1"/>
</dbReference>
<dbReference type="PANTHER" id="PTHR43467:SF2">
    <property type="entry name" value="COBALT-PRECORRIN-2 C(20)-METHYLTRANSFERASE"/>
    <property type="match status" value="1"/>
</dbReference>
<proteinExistence type="inferred from homology"/>
<dbReference type="InterPro" id="IPR000878">
    <property type="entry name" value="4pyrrol_Mease"/>
</dbReference>
<dbReference type="EMBL" id="LYOR01000006">
    <property type="protein sequence ID" value="OFV65799.1"/>
    <property type="molecule type" value="Genomic_DNA"/>
</dbReference>
<dbReference type="PANTHER" id="PTHR43467">
    <property type="entry name" value="COBALT-PRECORRIN-2 C(20)-METHYLTRANSFERASE"/>
    <property type="match status" value="1"/>
</dbReference>
<dbReference type="InterPro" id="IPR012382">
    <property type="entry name" value="CobI/CbiL"/>
</dbReference>
<dbReference type="Proteomes" id="UP000185779">
    <property type="component" value="Unassembled WGS sequence"/>
</dbReference>
<dbReference type="PIRSF" id="PIRSF036427">
    <property type="entry name" value="Precrrn-2_mtase"/>
    <property type="match status" value="1"/>
</dbReference>
<dbReference type="Pfam" id="PF00590">
    <property type="entry name" value="TP_methylase"/>
    <property type="match status" value="1"/>
</dbReference>
<dbReference type="InterPro" id="IPR035996">
    <property type="entry name" value="4pyrrol_Methylase_sf"/>
</dbReference>